<evidence type="ECO:0000256" key="1">
    <source>
        <dbReference type="SAM" id="MobiDB-lite"/>
    </source>
</evidence>
<feature type="compositionally biased region" description="Low complexity" evidence="1">
    <location>
        <begin position="181"/>
        <end position="193"/>
    </location>
</feature>
<accession>A0ABQ6N9Q2</accession>
<evidence type="ECO:0000313" key="2">
    <source>
        <dbReference type="EMBL" id="GMI43711.1"/>
    </source>
</evidence>
<gene>
    <name evidence="2" type="ORF">TeGR_g5276</name>
</gene>
<name>A0ABQ6N9Q2_9STRA</name>
<protein>
    <submittedName>
        <fullName evidence="2">Uncharacterized protein</fullName>
    </submittedName>
</protein>
<reference evidence="2 3" key="1">
    <citation type="journal article" date="2023" name="Commun. Biol.">
        <title>Genome analysis of Parmales, the sister group of diatoms, reveals the evolutionary specialization of diatoms from phago-mixotrophs to photoautotrophs.</title>
        <authorList>
            <person name="Ban H."/>
            <person name="Sato S."/>
            <person name="Yoshikawa S."/>
            <person name="Yamada K."/>
            <person name="Nakamura Y."/>
            <person name="Ichinomiya M."/>
            <person name="Sato N."/>
            <person name="Blanc-Mathieu R."/>
            <person name="Endo H."/>
            <person name="Kuwata A."/>
            <person name="Ogata H."/>
        </authorList>
    </citation>
    <scope>NUCLEOTIDE SEQUENCE [LARGE SCALE GENOMIC DNA]</scope>
</reference>
<feature type="non-terminal residue" evidence="2">
    <location>
        <position position="1"/>
    </location>
</feature>
<comment type="caution">
    <text evidence="2">The sequence shown here is derived from an EMBL/GenBank/DDBJ whole genome shotgun (WGS) entry which is preliminary data.</text>
</comment>
<dbReference type="Proteomes" id="UP001165060">
    <property type="component" value="Unassembled WGS sequence"/>
</dbReference>
<evidence type="ECO:0000313" key="3">
    <source>
        <dbReference type="Proteomes" id="UP001165060"/>
    </source>
</evidence>
<sequence>YLGYAFGVAAVPAMFLAAVVEKPRFRNFLEGSPDGGDGSQLGRRIVGAWREYYTADKVTGEVAGFHNEDWGDKMHKRTMGSFMGEEELKIRVEVGAGMVETVELEKGGGLERASAEALGSDLAKNATRVEFLDDSSPTSVGGAATGGEELWAAVSSGSSPAAEEGPPALLSLTQNASSWASISASSDSPAAPARAPPPPPESSSARQKRLRALKVADLDSKIAYVTAQVGNPSGTTDIDTLLEQRDRLKRERREIVGFLGGIL</sequence>
<feature type="region of interest" description="Disordered" evidence="1">
    <location>
        <begin position="181"/>
        <end position="208"/>
    </location>
</feature>
<organism evidence="2 3">
    <name type="scientific">Tetraparma gracilis</name>
    <dbReference type="NCBI Taxonomy" id="2962635"/>
    <lineage>
        <taxon>Eukaryota</taxon>
        <taxon>Sar</taxon>
        <taxon>Stramenopiles</taxon>
        <taxon>Ochrophyta</taxon>
        <taxon>Bolidophyceae</taxon>
        <taxon>Parmales</taxon>
        <taxon>Triparmaceae</taxon>
        <taxon>Tetraparma</taxon>
    </lineage>
</organism>
<keyword evidence="3" id="KW-1185">Reference proteome</keyword>
<proteinExistence type="predicted"/>
<dbReference type="EMBL" id="BRYB01002360">
    <property type="protein sequence ID" value="GMI43711.1"/>
    <property type="molecule type" value="Genomic_DNA"/>
</dbReference>